<feature type="domain" description="Peptidoglycan binding-like" evidence="2">
    <location>
        <begin position="114"/>
        <end position="153"/>
    </location>
</feature>
<dbReference type="PROSITE" id="PS51257">
    <property type="entry name" value="PROKAR_LIPOPROTEIN"/>
    <property type="match status" value="1"/>
</dbReference>
<dbReference type="SUPFAM" id="SSF47090">
    <property type="entry name" value="PGBD-like"/>
    <property type="match status" value="1"/>
</dbReference>
<evidence type="ECO:0000256" key="1">
    <source>
        <dbReference type="SAM" id="SignalP"/>
    </source>
</evidence>
<evidence type="ECO:0000259" key="2">
    <source>
        <dbReference type="Pfam" id="PF01471"/>
    </source>
</evidence>
<evidence type="ECO:0000313" key="4">
    <source>
        <dbReference type="Proteomes" id="UP001517376"/>
    </source>
</evidence>
<gene>
    <name evidence="3" type="ORF">GU920_02165</name>
</gene>
<dbReference type="Proteomes" id="UP001517376">
    <property type="component" value="Unassembled WGS sequence"/>
</dbReference>
<proteinExistence type="predicted"/>
<accession>A0ABW9Y1E3</accession>
<evidence type="ECO:0000313" key="3">
    <source>
        <dbReference type="EMBL" id="NBE06323.1"/>
    </source>
</evidence>
<comment type="caution">
    <text evidence="3">The sequence shown here is derived from an EMBL/GenBank/DDBJ whole genome shotgun (WGS) entry which is preliminary data.</text>
</comment>
<dbReference type="InterPro" id="IPR036366">
    <property type="entry name" value="PGBDSf"/>
</dbReference>
<dbReference type="Pfam" id="PF01471">
    <property type="entry name" value="PG_binding_1"/>
    <property type="match status" value="1"/>
</dbReference>
<organism evidence="3 4">
    <name type="scientific">Paragemmobacter ruber</name>
    <dbReference type="NCBI Taxonomy" id="1985673"/>
    <lineage>
        <taxon>Bacteria</taxon>
        <taxon>Pseudomonadati</taxon>
        <taxon>Pseudomonadota</taxon>
        <taxon>Alphaproteobacteria</taxon>
        <taxon>Rhodobacterales</taxon>
        <taxon>Paracoccaceae</taxon>
        <taxon>Paragemmobacter</taxon>
    </lineage>
</organism>
<feature type="signal peptide" evidence="1">
    <location>
        <begin position="1"/>
        <end position="18"/>
    </location>
</feature>
<keyword evidence="1" id="KW-0732">Signal</keyword>
<dbReference type="Gene3D" id="1.10.101.10">
    <property type="entry name" value="PGBD-like superfamily/PGBD"/>
    <property type="match status" value="1"/>
</dbReference>
<name>A0ABW9Y1E3_9RHOB</name>
<sequence length="176" mass="19247">MRAAGVMLMLAVLGACQTAMPPAPRTSDLSREIVRLDRPGPPARPEGACWESDVTPAVIETVTEQVVVTPETRAGDGQVLTPATYRTDTRTRIVQDREEVWFRAPCPAEYTVDFVASLQRALKARGFYLLPLTGELDAGTRDAVRRYQAERGLDSPRLSLAAARELGLLPTALEEL</sequence>
<keyword evidence="4" id="KW-1185">Reference proteome</keyword>
<dbReference type="EMBL" id="JAAATW010000001">
    <property type="protein sequence ID" value="NBE06323.1"/>
    <property type="molecule type" value="Genomic_DNA"/>
</dbReference>
<protein>
    <submittedName>
        <fullName evidence="3">Peptidoglycan-binding protein</fullName>
    </submittedName>
</protein>
<dbReference type="InterPro" id="IPR036365">
    <property type="entry name" value="PGBD-like_sf"/>
</dbReference>
<feature type="chain" id="PRO_5045892532" evidence="1">
    <location>
        <begin position="19"/>
        <end position="176"/>
    </location>
</feature>
<reference evidence="4" key="1">
    <citation type="submission" date="2020-01" db="EMBL/GenBank/DDBJ databases">
        <title>Sphingomonas sp. strain CSW-10.</title>
        <authorList>
            <person name="Chen W.-M."/>
        </authorList>
    </citation>
    <scope>NUCLEOTIDE SEQUENCE [LARGE SCALE GENOMIC DNA]</scope>
    <source>
        <strain evidence="4">CCP-1</strain>
    </source>
</reference>
<dbReference type="InterPro" id="IPR002477">
    <property type="entry name" value="Peptidoglycan-bd-like"/>
</dbReference>